<evidence type="ECO:0008006" key="4">
    <source>
        <dbReference type="Google" id="ProtNLM"/>
    </source>
</evidence>
<feature type="transmembrane region" description="Helical" evidence="1">
    <location>
        <begin position="188"/>
        <end position="205"/>
    </location>
</feature>
<feature type="transmembrane region" description="Helical" evidence="1">
    <location>
        <begin position="217"/>
        <end position="233"/>
    </location>
</feature>
<name>A0A5E4LSF2_9ARCH</name>
<protein>
    <recommendedName>
        <fullName evidence="4">TrbL/VirB6 plasmid conjugal transfer protein</fullName>
    </recommendedName>
</protein>
<evidence type="ECO:0000313" key="2">
    <source>
        <dbReference type="EMBL" id="VVC04860.1"/>
    </source>
</evidence>
<reference evidence="2 3" key="1">
    <citation type="submission" date="2019-08" db="EMBL/GenBank/DDBJ databases">
        <authorList>
            <person name="Vazquez-Campos X."/>
        </authorList>
    </citation>
    <scope>NUCLEOTIDE SEQUENCE [LARGE SCALE GENOMIC DNA]</scope>
    <source>
        <strain evidence="2">LFW-283_2</strain>
    </source>
</reference>
<organism evidence="2 3">
    <name type="scientific">Candidatus Bilamarchaeum dharawalense</name>
    <dbReference type="NCBI Taxonomy" id="2885759"/>
    <lineage>
        <taxon>Archaea</taxon>
        <taxon>Candidatus Micrarchaeota</taxon>
        <taxon>Candidatus Micrarchaeia</taxon>
        <taxon>Candidatus Anstonellales</taxon>
        <taxon>Candidatus Bilamarchaeaceae</taxon>
        <taxon>Candidatus Bilamarchaeum</taxon>
    </lineage>
</organism>
<sequence length="336" mass="37085">MKLAYVLLLLFTLAYAVDPPDDDWIVKSGGCIVNATQGTIIEQGSLIAIVIAFTVVVIAAAYMIGSAINEAHWTVFAKDELYHLAFSIIFLIGLSAILAGSCYTIDGFSQMLQDNLGMGLSCGGTMQETAGCYMDKLQADANDLAEIYLDKQIKEMMDSTYAWSFALPLVNTYTLTGGSYKRVRSGQYETIFNSFIMPALISINMQKLMLGFIRENIIAWLLPIAFLLRIFIPTRQMGDLLLALCIGVYVVIPFMYVFEFSMYDVITSDDCTEFGQAICDKVVDGSCDNPASACDNSFGFWKIGKLIPFAFFFPNLTIVIFISFMSAVHKGLRAIG</sequence>
<feature type="transmembrane region" description="Helical" evidence="1">
    <location>
        <begin position="306"/>
        <end position="328"/>
    </location>
</feature>
<dbReference type="Proteomes" id="UP000789941">
    <property type="component" value="Unassembled WGS sequence"/>
</dbReference>
<dbReference type="AlphaFoldDB" id="A0A5E4LSF2"/>
<proteinExistence type="predicted"/>
<evidence type="ECO:0000313" key="3">
    <source>
        <dbReference type="Proteomes" id="UP000789941"/>
    </source>
</evidence>
<evidence type="ECO:0000256" key="1">
    <source>
        <dbReference type="SAM" id="Phobius"/>
    </source>
</evidence>
<feature type="transmembrane region" description="Helical" evidence="1">
    <location>
        <begin position="46"/>
        <end position="69"/>
    </location>
</feature>
<accession>A0A5E4LSF2</accession>
<keyword evidence="1" id="KW-0472">Membrane</keyword>
<dbReference type="EMBL" id="CABMJJ010000011">
    <property type="protein sequence ID" value="VVC04860.1"/>
    <property type="molecule type" value="Genomic_DNA"/>
</dbReference>
<comment type="caution">
    <text evidence="2">The sequence shown here is derived from an EMBL/GenBank/DDBJ whole genome shotgun (WGS) entry which is preliminary data.</text>
</comment>
<keyword evidence="1" id="KW-0812">Transmembrane</keyword>
<feature type="transmembrane region" description="Helical" evidence="1">
    <location>
        <begin position="240"/>
        <end position="258"/>
    </location>
</feature>
<keyword evidence="1" id="KW-1133">Transmembrane helix</keyword>
<feature type="transmembrane region" description="Helical" evidence="1">
    <location>
        <begin position="81"/>
        <end position="101"/>
    </location>
</feature>
<gene>
    <name evidence="2" type="ORF">LFW2832_01155</name>
</gene>